<dbReference type="GO" id="GO:0003676">
    <property type="term" value="F:nucleic acid binding"/>
    <property type="evidence" value="ECO:0007669"/>
    <property type="project" value="InterPro"/>
</dbReference>
<keyword evidence="3" id="KW-1185">Reference proteome</keyword>
<dbReference type="OrthoDB" id="6615737at2759"/>
<evidence type="ECO:0000259" key="1">
    <source>
        <dbReference type="Pfam" id="PF13358"/>
    </source>
</evidence>
<dbReference type="EMBL" id="WIXP02000001">
    <property type="protein sequence ID" value="KAF6216686.1"/>
    <property type="molecule type" value="Genomic_DNA"/>
</dbReference>
<reference evidence="2" key="1">
    <citation type="journal article" date="2021" name="Mol. Ecol. Resour.">
        <title>Apolygus lucorum genome provides insights into omnivorousness and mesophyll feeding.</title>
        <authorList>
            <person name="Liu Y."/>
            <person name="Liu H."/>
            <person name="Wang H."/>
            <person name="Huang T."/>
            <person name="Liu B."/>
            <person name="Yang B."/>
            <person name="Yin L."/>
            <person name="Li B."/>
            <person name="Zhang Y."/>
            <person name="Zhang S."/>
            <person name="Jiang F."/>
            <person name="Zhang X."/>
            <person name="Ren Y."/>
            <person name="Wang B."/>
            <person name="Wang S."/>
            <person name="Lu Y."/>
            <person name="Wu K."/>
            <person name="Fan W."/>
            <person name="Wang G."/>
        </authorList>
    </citation>
    <scope>NUCLEOTIDE SEQUENCE</scope>
    <source>
        <strain evidence="2">12Hb</strain>
    </source>
</reference>
<accession>A0A8S9Y905</accession>
<dbReference type="InterPro" id="IPR036397">
    <property type="entry name" value="RNaseH_sf"/>
</dbReference>
<feature type="domain" description="Tc1-like transposase DDE" evidence="1">
    <location>
        <begin position="26"/>
        <end position="77"/>
    </location>
</feature>
<proteinExistence type="predicted"/>
<dbReference type="Proteomes" id="UP000466442">
    <property type="component" value="Linkage Group LG1"/>
</dbReference>
<protein>
    <recommendedName>
        <fullName evidence="1">Tc1-like transposase DDE domain-containing protein</fullName>
    </recommendedName>
</protein>
<sequence length="161" mass="18575">MITWLLNRGIKCDTTMRKAELFNLVTAHAPAEKVFVIDEMLKNEGHKVLRLPPYMCDLNPIELAWAQMKRHSRERNTTGDMSMKRLQELTMEAMSSVTPSDWRGFVEHTIRLEEEYWTRDGIQEEAIDRIVISVGVDFEDSSSEDSDLSEDDALAIELDNL</sequence>
<dbReference type="InterPro" id="IPR038717">
    <property type="entry name" value="Tc1-like_DDE_dom"/>
</dbReference>
<evidence type="ECO:0000313" key="2">
    <source>
        <dbReference type="EMBL" id="KAF6216686.1"/>
    </source>
</evidence>
<name>A0A8S9Y905_APOLU</name>
<dbReference type="PANTHER" id="PTHR33939:SF1">
    <property type="entry name" value="DUF4371 DOMAIN-CONTAINING PROTEIN"/>
    <property type="match status" value="1"/>
</dbReference>
<organism evidence="2 3">
    <name type="scientific">Apolygus lucorum</name>
    <name type="common">Small green plant bug</name>
    <name type="synonym">Lygocoris lucorum</name>
    <dbReference type="NCBI Taxonomy" id="248454"/>
    <lineage>
        <taxon>Eukaryota</taxon>
        <taxon>Metazoa</taxon>
        <taxon>Ecdysozoa</taxon>
        <taxon>Arthropoda</taxon>
        <taxon>Hexapoda</taxon>
        <taxon>Insecta</taxon>
        <taxon>Pterygota</taxon>
        <taxon>Neoptera</taxon>
        <taxon>Paraneoptera</taxon>
        <taxon>Hemiptera</taxon>
        <taxon>Heteroptera</taxon>
        <taxon>Panheteroptera</taxon>
        <taxon>Cimicomorpha</taxon>
        <taxon>Miridae</taxon>
        <taxon>Mirini</taxon>
        <taxon>Apolygus</taxon>
    </lineage>
</organism>
<dbReference type="Pfam" id="PF13358">
    <property type="entry name" value="DDE_3"/>
    <property type="match status" value="1"/>
</dbReference>
<gene>
    <name evidence="2" type="ORF">GE061_001032</name>
</gene>
<evidence type="ECO:0000313" key="3">
    <source>
        <dbReference type="Proteomes" id="UP000466442"/>
    </source>
</evidence>
<dbReference type="AlphaFoldDB" id="A0A8S9Y905"/>
<comment type="caution">
    <text evidence="2">The sequence shown here is derived from an EMBL/GenBank/DDBJ whole genome shotgun (WGS) entry which is preliminary data.</text>
</comment>
<dbReference type="PANTHER" id="PTHR33939">
    <property type="entry name" value="PROTEIN CBG22215"/>
    <property type="match status" value="1"/>
</dbReference>
<dbReference type="Gene3D" id="3.30.420.10">
    <property type="entry name" value="Ribonuclease H-like superfamily/Ribonuclease H"/>
    <property type="match status" value="1"/>
</dbReference>